<dbReference type="GeneID" id="72007704"/>
<protein>
    <submittedName>
        <fullName evidence="1">Uncharacterized protein</fullName>
    </submittedName>
</protein>
<accession>A0ABQ8KRA0</accession>
<sequence>MYDIAYQYSKKVLGRFSQGPHLSWPEAADIIWGIGLFHIHSHQHDCLPKYSPSFIPGAGQVDSEIIETLWAPLNRIPGSTRAMATSHRKEVIDDHMNDTNWRKTISMVKMLSQRFIQTEKQQELCQELLQELKESSDTELLAKWKELEMRARMERGQDLLVMESYEVTQEKAPSKKQMQLLLEQEEGKQKDSPGSTSWLAEGILIQEQQLAIRVLARKLKKQALLPDRLQLVEKDNKLKQAVDRFSSKAAGYWKCADDEEADNEVARRPGVYTGEEWEDLEEEPDLGKDHIVMDEPEDEILPESISLPLPSTLGKVRLEELGKVKMDCRELCLWEGQANDALH</sequence>
<name>A0ABQ8KRA0_9APHY</name>
<evidence type="ECO:0000313" key="1">
    <source>
        <dbReference type="EMBL" id="KAH9841328.1"/>
    </source>
</evidence>
<evidence type="ECO:0000313" key="2">
    <source>
        <dbReference type="Proteomes" id="UP000814176"/>
    </source>
</evidence>
<dbReference type="InterPro" id="IPR040521">
    <property type="entry name" value="KDZ"/>
</dbReference>
<dbReference type="Proteomes" id="UP000814176">
    <property type="component" value="Unassembled WGS sequence"/>
</dbReference>
<dbReference type="Pfam" id="PF18758">
    <property type="entry name" value="KDZ"/>
    <property type="match status" value="1"/>
</dbReference>
<dbReference type="RefSeq" id="XP_047782627.1">
    <property type="nucleotide sequence ID" value="XM_047926972.1"/>
</dbReference>
<keyword evidence="2" id="KW-1185">Reference proteome</keyword>
<proteinExistence type="predicted"/>
<comment type="caution">
    <text evidence="1">The sequence shown here is derived from an EMBL/GenBank/DDBJ whole genome shotgun (WGS) entry which is preliminary data.</text>
</comment>
<reference evidence="1 2" key="1">
    <citation type="journal article" date="2021" name="Environ. Microbiol.">
        <title>Gene family expansions and transcriptome signatures uncover fungal adaptations to wood decay.</title>
        <authorList>
            <person name="Hage H."/>
            <person name="Miyauchi S."/>
            <person name="Viragh M."/>
            <person name="Drula E."/>
            <person name="Min B."/>
            <person name="Chaduli D."/>
            <person name="Navarro D."/>
            <person name="Favel A."/>
            <person name="Norest M."/>
            <person name="Lesage-Meessen L."/>
            <person name="Balint B."/>
            <person name="Merenyi Z."/>
            <person name="de Eugenio L."/>
            <person name="Morin E."/>
            <person name="Martinez A.T."/>
            <person name="Baldrian P."/>
            <person name="Stursova M."/>
            <person name="Martinez M.J."/>
            <person name="Novotny C."/>
            <person name="Magnuson J.K."/>
            <person name="Spatafora J.W."/>
            <person name="Maurice S."/>
            <person name="Pangilinan J."/>
            <person name="Andreopoulos W."/>
            <person name="LaButti K."/>
            <person name="Hundley H."/>
            <person name="Na H."/>
            <person name="Kuo A."/>
            <person name="Barry K."/>
            <person name="Lipzen A."/>
            <person name="Henrissat B."/>
            <person name="Riley R."/>
            <person name="Ahrendt S."/>
            <person name="Nagy L.G."/>
            <person name="Grigoriev I.V."/>
            <person name="Martin F."/>
            <person name="Rosso M.N."/>
        </authorList>
    </citation>
    <scope>NUCLEOTIDE SEQUENCE [LARGE SCALE GENOMIC DNA]</scope>
    <source>
        <strain evidence="1 2">CIRM-BRFM 1785</strain>
    </source>
</reference>
<gene>
    <name evidence="1" type="ORF">C8Q71DRAFT_853727</name>
</gene>
<organism evidence="1 2">
    <name type="scientific">Rhodofomes roseus</name>
    <dbReference type="NCBI Taxonomy" id="34475"/>
    <lineage>
        <taxon>Eukaryota</taxon>
        <taxon>Fungi</taxon>
        <taxon>Dikarya</taxon>
        <taxon>Basidiomycota</taxon>
        <taxon>Agaricomycotina</taxon>
        <taxon>Agaricomycetes</taxon>
        <taxon>Polyporales</taxon>
        <taxon>Rhodofomes</taxon>
    </lineage>
</organism>
<dbReference type="EMBL" id="JADCUA010000003">
    <property type="protein sequence ID" value="KAH9841328.1"/>
    <property type="molecule type" value="Genomic_DNA"/>
</dbReference>